<dbReference type="Gene3D" id="3.30.300.30">
    <property type="match status" value="1"/>
</dbReference>
<dbReference type="GO" id="GO:0006631">
    <property type="term" value="P:fatty acid metabolic process"/>
    <property type="evidence" value="ECO:0007669"/>
    <property type="project" value="TreeGrafter"/>
</dbReference>
<protein>
    <submittedName>
        <fullName evidence="4">AMP-dependent synthetase and ligase</fullName>
    </submittedName>
</protein>
<dbReference type="VEuPathDB" id="FungiDB:RhiirFUN_019920"/>
<dbReference type="Pfam" id="PF00501">
    <property type="entry name" value="AMP-binding"/>
    <property type="match status" value="1"/>
</dbReference>
<dbReference type="GO" id="GO:0031956">
    <property type="term" value="F:medium-chain fatty acid-CoA ligase activity"/>
    <property type="evidence" value="ECO:0007669"/>
    <property type="project" value="TreeGrafter"/>
</dbReference>
<reference evidence="4 5" key="1">
    <citation type="submission" date="2016-04" db="EMBL/GenBank/DDBJ databases">
        <title>Genome analyses suggest a sexual origin of heterokaryosis in a supposedly ancient asexual fungus.</title>
        <authorList>
            <person name="Ropars J."/>
            <person name="Sedzielewska K."/>
            <person name="Noel J."/>
            <person name="Charron P."/>
            <person name="Farinelli L."/>
            <person name="Marton T."/>
            <person name="Kruger M."/>
            <person name="Pelin A."/>
            <person name="Brachmann A."/>
            <person name="Corradi N."/>
        </authorList>
    </citation>
    <scope>NUCLEOTIDE SEQUENCE [LARGE SCALE GENOMIC DNA]</scope>
    <source>
        <strain evidence="4 5">A5</strain>
    </source>
</reference>
<accession>A0A2N0PLE8</accession>
<organism evidence="4 5">
    <name type="scientific">Rhizophagus irregularis</name>
    <dbReference type="NCBI Taxonomy" id="588596"/>
    <lineage>
        <taxon>Eukaryota</taxon>
        <taxon>Fungi</taxon>
        <taxon>Fungi incertae sedis</taxon>
        <taxon>Mucoromycota</taxon>
        <taxon>Glomeromycotina</taxon>
        <taxon>Glomeromycetes</taxon>
        <taxon>Glomerales</taxon>
        <taxon>Glomeraceae</taxon>
        <taxon>Rhizophagus</taxon>
    </lineage>
</organism>
<dbReference type="PANTHER" id="PTHR43201">
    <property type="entry name" value="ACYL-COA SYNTHETASE"/>
    <property type="match status" value="1"/>
</dbReference>
<dbReference type="VEuPathDB" id="FungiDB:RhiirA1_455222"/>
<gene>
    <name evidence="4" type="ORF">RhiirA5_417949</name>
</gene>
<dbReference type="InterPro" id="IPR045851">
    <property type="entry name" value="AMP-bd_C_sf"/>
</dbReference>
<dbReference type="InterPro" id="IPR020845">
    <property type="entry name" value="AMP-binding_CS"/>
</dbReference>
<evidence type="ECO:0000256" key="1">
    <source>
        <dbReference type="ARBA" id="ARBA00006432"/>
    </source>
</evidence>
<feature type="domain" description="AMP-binding enzyme C-terminal" evidence="3">
    <location>
        <begin position="489"/>
        <end position="565"/>
    </location>
</feature>
<evidence type="ECO:0000259" key="3">
    <source>
        <dbReference type="Pfam" id="PF13193"/>
    </source>
</evidence>
<dbReference type="VEuPathDB" id="FungiDB:FUN_013593"/>
<dbReference type="EMBL" id="LLXJ01000620">
    <property type="protein sequence ID" value="PKC07643.1"/>
    <property type="molecule type" value="Genomic_DNA"/>
</dbReference>
<dbReference type="PANTHER" id="PTHR43201:SF8">
    <property type="entry name" value="ACYL-COA SYNTHETASE FAMILY MEMBER 3"/>
    <property type="match status" value="1"/>
</dbReference>
<keyword evidence="4" id="KW-0436">Ligase</keyword>
<dbReference type="InterPro" id="IPR042099">
    <property type="entry name" value="ANL_N_sf"/>
</dbReference>
<dbReference type="PROSITE" id="PS00455">
    <property type="entry name" value="AMP_BINDING"/>
    <property type="match status" value="1"/>
</dbReference>
<evidence type="ECO:0000259" key="2">
    <source>
        <dbReference type="Pfam" id="PF00501"/>
    </source>
</evidence>
<dbReference type="AlphaFoldDB" id="A0A2N0PLE8"/>
<reference evidence="4 5" key="2">
    <citation type="submission" date="2017-09" db="EMBL/GenBank/DDBJ databases">
        <title>Extensive intraspecific genome diversity in a model arbuscular mycorrhizal fungus.</title>
        <authorList>
            <person name="Chen E.C."/>
            <person name="Morin E."/>
            <person name="Beaudet D."/>
            <person name="Noel J."/>
            <person name="Ndikumana S."/>
            <person name="Charron P."/>
            <person name="St-Onge C."/>
            <person name="Giorgi J."/>
            <person name="Grigoriev I.V."/>
            <person name="Roux C."/>
            <person name="Martin F.M."/>
            <person name="Corradi N."/>
        </authorList>
    </citation>
    <scope>NUCLEOTIDE SEQUENCE [LARGE SCALE GENOMIC DNA]</scope>
    <source>
        <strain evidence="4 5">A5</strain>
    </source>
</reference>
<dbReference type="InterPro" id="IPR000873">
    <property type="entry name" value="AMP-dep_synth/lig_dom"/>
</dbReference>
<dbReference type="InterPro" id="IPR025110">
    <property type="entry name" value="AMP-bd_C"/>
</dbReference>
<feature type="domain" description="AMP-dependent synthetase/ligase" evidence="2">
    <location>
        <begin position="50"/>
        <end position="436"/>
    </location>
</feature>
<comment type="similarity">
    <text evidence="1">Belongs to the ATP-dependent AMP-binding enzyme family.</text>
</comment>
<dbReference type="CDD" id="cd05941">
    <property type="entry name" value="MCS"/>
    <property type="match status" value="1"/>
</dbReference>
<evidence type="ECO:0000313" key="4">
    <source>
        <dbReference type="EMBL" id="PKC07643.1"/>
    </source>
</evidence>
<dbReference type="Gene3D" id="3.40.50.12780">
    <property type="entry name" value="N-terminal domain of ligase-like"/>
    <property type="match status" value="1"/>
</dbReference>
<sequence length="577" mass="65696">MIIHYSNNYYNKYYNKFLSSLIPKYCRFYTSGQNNNYLPSLPLFTKLLKHAETQSLQKPVIVDVKSNTSHSYQNLVSDISSFRNNLLKKSFKQTLNEKCVAFLCPNGYDYVVSQWSIWSAGGIAVPLCTTHPQSELLYVLKDSQASTVITHPDFYDKIKDVTKDAGINDLILVGDKNEKYSDFDGINYKVQSLYWESRTVDIKAPSLIPMEESRKALIIYTSGTTGKPKGVVSTHLNIKAQDSSLIEAWRWSEKDRILHVLPLHHLHGILNALTCAIYAGATVEMLPKFDAAEVWNRWMSPERNLSLFMAVPTIYSKLIQYYNDNMSDELKPKATESCSQFRLMISGSAALPTPLRNTWKEISGGQILLERYGMSEVGMALSHEYDKERRFEGCVGLPLPNVQVRLISEDDKDVTNLTETPGEIQIKGQTVFKEYWNKPEATQKEFTQDGWFKTGDTAIITEKEKVYKILGRKSVDIIKSGGYKISALEIERVLLSHPNILDISVLGVEDPEWGQRIGAIIVLKNKDVMMDLNILKEFLKDRLAKYKIPSLLKIVQDLPKNAMGKVNKKELIKLFDQ</sequence>
<dbReference type="Pfam" id="PF13193">
    <property type="entry name" value="AMP-binding_C"/>
    <property type="match status" value="1"/>
</dbReference>
<dbReference type="Proteomes" id="UP000232722">
    <property type="component" value="Unassembled WGS sequence"/>
</dbReference>
<comment type="caution">
    <text evidence="4">The sequence shown here is derived from an EMBL/GenBank/DDBJ whole genome shotgun (WGS) entry which is preliminary data.</text>
</comment>
<evidence type="ECO:0000313" key="5">
    <source>
        <dbReference type="Proteomes" id="UP000232722"/>
    </source>
</evidence>
<proteinExistence type="inferred from homology"/>
<name>A0A2N0PLE8_9GLOM</name>
<dbReference type="SUPFAM" id="SSF56801">
    <property type="entry name" value="Acetyl-CoA synthetase-like"/>
    <property type="match status" value="1"/>
</dbReference>